<proteinExistence type="predicted"/>
<sequence length="282" mass="32432">MTKEEDTNKWTFGGQMDTDTVEVWMTENGGKKSFLVDKNRLFVMGMKSYPEIIDLMEMSESSAKVFYELLTGSRHYSAQVSMNQAAEIIHVATELKLTHLLKIMEKDLIKQTSTSMEQAVDSLSVAVKFGLKDAVEKLVDEIVFGFLDEQLLMYCKSSKALEMVMNRKSELVAQENAQMVTVAPHLDNHNLGHIEQSRRLPDYQAHQRNQVALPNAPQNAQMHRVILTAAKEKFRTLLNRPINTFKNGIAWVSAKNLRRRPQRRDDDFDELLDFDHLRMLNQ</sequence>
<name>G0MNY2_CAEBE</name>
<dbReference type="AlphaFoldDB" id="G0MNY2"/>
<dbReference type="eggNOG" id="ENOG502THKT">
    <property type="taxonomic scope" value="Eukaryota"/>
</dbReference>
<dbReference type="EMBL" id="GL379804">
    <property type="protein sequence ID" value="EGT39012.1"/>
    <property type="molecule type" value="Genomic_DNA"/>
</dbReference>
<reference evidence="2" key="1">
    <citation type="submission" date="2011-07" db="EMBL/GenBank/DDBJ databases">
        <authorList>
            <consortium name="Caenorhabditis brenneri Sequencing and Analysis Consortium"/>
            <person name="Wilson R.K."/>
        </authorList>
    </citation>
    <scope>NUCLEOTIDE SEQUENCE [LARGE SCALE GENOMIC DNA]</scope>
    <source>
        <strain evidence="2">PB2801</strain>
    </source>
</reference>
<protein>
    <recommendedName>
        <fullName evidence="3">BTB domain-containing protein</fullName>
    </recommendedName>
</protein>
<gene>
    <name evidence="1" type="ORF">CAEBREN_05398</name>
</gene>
<organism evidence="2">
    <name type="scientific">Caenorhabditis brenneri</name>
    <name type="common">Nematode worm</name>
    <dbReference type="NCBI Taxonomy" id="135651"/>
    <lineage>
        <taxon>Eukaryota</taxon>
        <taxon>Metazoa</taxon>
        <taxon>Ecdysozoa</taxon>
        <taxon>Nematoda</taxon>
        <taxon>Chromadorea</taxon>
        <taxon>Rhabditida</taxon>
        <taxon>Rhabditina</taxon>
        <taxon>Rhabditomorpha</taxon>
        <taxon>Rhabditoidea</taxon>
        <taxon>Rhabditidae</taxon>
        <taxon>Peloderinae</taxon>
        <taxon>Caenorhabditis</taxon>
    </lineage>
</organism>
<evidence type="ECO:0000313" key="1">
    <source>
        <dbReference type="EMBL" id="EGT39012.1"/>
    </source>
</evidence>
<keyword evidence="2" id="KW-1185">Reference proteome</keyword>
<evidence type="ECO:0008006" key="3">
    <source>
        <dbReference type="Google" id="ProtNLM"/>
    </source>
</evidence>
<dbReference type="OrthoDB" id="5864721at2759"/>
<evidence type="ECO:0000313" key="2">
    <source>
        <dbReference type="Proteomes" id="UP000008068"/>
    </source>
</evidence>
<dbReference type="InParanoid" id="G0MNY2"/>
<dbReference type="FunCoup" id="G0MNY2">
    <property type="interactions" value="1939"/>
</dbReference>
<accession>G0MNY2</accession>
<dbReference type="Proteomes" id="UP000008068">
    <property type="component" value="Unassembled WGS sequence"/>
</dbReference>
<dbReference type="OMA" id="YSTRISM"/>
<dbReference type="HOGENOM" id="CLU_086762_0_0_1"/>